<evidence type="ECO:0000313" key="4">
    <source>
        <dbReference type="Proteomes" id="UP001479436"/>
    </source>
</evidence>
<feature type="region of interest" description="Disordered" evidence="1">
    <location>
        <begin position="28"/>
        <end position="54"/>
    </location>
</feature>
<keyword evidence="4" id="KW-1185">Reference proteome</keyword>
<comment type="caution">
    <text evidence="3">The sequence shown here is derived from an EMBL/GenBank/DDBJ whole genome shotgun (WGS) entry which is preliminary data.</text>
</comment>
<sequence>MLPQHLFLISALLLGAYGKPGDVKKEAGYGSSAAGEVKDSSTATKTSPDPAADGMVYTTETIKHDDGSEEYIITGKQADSYETVRKFNF</sequence>
<evidence type="ECO:0000313" key="3">
    <source>
        <dbReference type="EMBL" id="KAK9768337.1"/>
    </source>
</evidence>
<feature type="chain" id="PRO_5047011339" evidence="2">
    <location>
        <begin position="19"/>
        <end position="89"/>
    </location>
</feature>
<reference evidence="3 4" key="1">
    <citation type="submission" date="2023-04" db="EMBL/GenBank/DDBJ databases">
        <title>Genome of Basidiobolus ranarum AG-B5.</title>
        <authorList>
            <person name="Stajich J.E."/>
            <person name="Carter-House D."/>
            <person name="Gryganskyi A."/>
        </authorList>
    </citation>
    <scope>NUCLEOTIDE SEQUENCE [LARGE SCALE GENOMIC DNA]</scope>
    <source>
        <strain evidence="3 4">AG-B5</strain>
    </source>
</reference>
<accession>A0ABR2X3W1</accession>
<dbReference type="Proteomes" id="UP001479436">
    <property type="component" value="Unassembled WGS sequence"/>
</dbReference>
<dbReference type="EMBL" id="JASJQH010000023">
    <property type="protein sequence ID" value="KAK9768337.1"/>
    <property type="molecule type" value="Genomic_DNA"/>
</dbReference>
<protein>
    <submittedName>
        <fullName evidence="3">Uncharacterized protein</fullName>
    </submittedName>
</protein>
<gene>
    <name evidence="3" type="ORF">K7432_001133</name>
</gene>
<evidence type="ECO:0000256" key="1">
    <source>
        <dbReference type="SAM" id="MobiDB-lite"/>
    </source>
</evidence>
<feature type="signal peptide" evidence="2">
    <location>
        <begin position="1"/>
        <end position="18"/>
    </location>
</feature>
<proteinExistence type="predicted"/>
<evidence type="ECO:0000256" key="2">
    <source>
        <dbReference type="SAM" id="SignalP"/>
    </source>
</evidence>
<organism evidence="3 4">
    <name type="scientific">Basidiobolus ranarum</name>
    <dbReference type="NCBI Taxonomy" id="34480"/>
    <lineage>
        <taxon>Eukaryota</taxon>
        <taxon>Fungi</taxon>
        <taxon>Fungi incertae sedis</taxon>
        <taxon>Zoopagomycota</taxon>
        <taxon>Entomophthoromycotina</taxon>
        <taxon>Basidiobolomycetes</taxon>
        <taxon>Basidiobolales</taxon>
        <taxon>Basidiobolaceae</taxon>
        <taxon>Basidiobolus</taxon>
    </lineage>
</organism>
<name>A0ABR2X3W1_9FUNG</name>
<keyword evidence="2" id="KW-0732">Signal</keyword>